<proteinExistence type="predicted"/>
<dbReference type="InterPro" id="IPR012337">
    <property type="entry name" value="RNaseH-like_sf"/>
</dbReference>
<evidence type="ECO:0000259" key="1">
    <source>
        <dbReference type="SMART" id="SM00479"/>
    </source>
</evidence>
<sequence length="228" mass="26244">MSENKKALIFDTETTGLPNKKYGGSKYGYIVQISWIMIDLSTHKLLKTRDCIIRIPYNIKIPKEASDIHGITNKIMRQKGINIKPVLREIINDMRLSNVVVAHNINFDISFLKIESFRNGLGNIYNTLHIKKYDTMFKGKIIADTYRISPTSGKKVLKVPKLLELHQKLFKTTPLNLHNSLIDIYVCLRCYYKLEYDVDILTINSSFRSSFNELCNPQSNSKLSSPLL</sequence>
<dbReference type="Pfam" id="PF00929">
    <property type="entry name" value="RNase_T"/>
    <property type="match status" value="1"/>
</dbReference>
<dbReference type="EMBL" id="MN740677">
    <property type="protein sequence ID" value="QHS80334.1"/>
    <property type="molecule type" value="Genomic_DNA"/>
</dbReference>
<dbReference type="SMART" id="SM00479">
    <property type="entry name" value="EXOIII"/>
    <property type="match status" value="1"/>
</dbReference>
<dbReference type="AlphaFoldDB" id="A0A6C0AKK4"/>
<dbReference type="Gene3D" id="3.30.420.10">
    <property type="entry name" value="Ribonuclease H-like superfamily/Ribonuclease H"/>
    <property type="match status" value="1"/>
</dbReference>
<dbReference type="InterPro" id="IPR036397">
    <property type="entry name" value="RNaseH_sf"/>
</dbReference>
<organism evidence="2">
    <name type="scientific">viral metagenome</name>
    <dbReference type="NCBI Taxonomy" id="1070528"/>
    <lineage>
        <taxon>unclassified sequences</taxon>
        <taxon>metagenomes</taxon>
        <taxon>organismal metagenomes</taxon>
    </lineage>
</organism>
<feature type="domain" description="Exonuclease" evidence="1">
    <location>
        <begin position="6"/>
        <end position="200"/>
    </location>
</feature>
<dbReference type="GO" id="GO:0003676">
    <property type="term" value="F:nucleic acid binding"/>
    <property type="evidence" value="ECO:0007669"/>
    <property type="project" value="InterPro"/>
</dbReference>
<reference evidence="2" key="1">
    <citation type="journal article" date="2020" name="Nature">
        <title>Giant virus diversity and host interactions through global metagenomics.</title>
        <authorList>
            <person name="Schulz F."/>
            <person name="Roux S."/>
            <person name="Paez-Espino D."/>
            <person name="Jungbluth S."/>
            <person name="Walsh D.A."/>
            <person name="Denef V.J."/>
            <person name="McMahon K.D."/>
            <person name="Konstantinidis K.T."/>
            <person name="Eloe-Fadrosh E.A."/>
            <person name="Kyrpides N.C."/>
            <person name="Woyke T."/>
        </authorList>
    </citation>
    <scope>NUCLEOTIDE SEQUENCE</scope>
    <source>
        <strain evidence="2">GVMAG-S-1039698-54</strain>
    </source>
</reference>
<dbReference type="InterPro" id="IPR013520">
    <property type="entry name" value="Ribonucl_H"/>
</dbReference>
<dbReference type="SUPFAM" id="SSF53098">
    <property type="entry name" value="Ribonuclease H-like"/>
    <property type="match status" value="1"/>
</dbReference>
<name>A0A6C0AKK4_9ZZZZ</name>
<dbReference type="CDD" id="cd06127">
    <property type="entry name" value="DEDDh"/>
    <property type="match status" value="1"/>
</dbReference>
<accession>A0A6C0AKK4</accession>
<protein>
    <recommendedName>
        <fullName evidence="1">Exonuclease domain-containing protein</fullName>
    </recommendedName>
</protein>
<evidence type="ECO:0000313" key="2">
    <source>
        <dbReference type="EMBL" id="QHS80334.1"/>
    </source>
</evidence>